<proteinExistence type="predicted"/>
<dbReference type="EMBL" id="BARS01018004">
    <property type="protein sequence ID" value="GAF89683.1"/>
    <property type="molecule type" value="Genomic_DNA"/>
</dbReference>
<name>X0T857_9ZZZZ</name>
<accession>X0T857</accession>
<dbReference type="Gene3D" id="3.40.50.300">
    <property type="entry name" value="P-loop containing nucleotide triphosphate hydrolases"/>
    <property type="match status" value="1"/>
</dbReference>
<dbReference type="InterPro" id="IPR027417">
    <property type="entry name" value="P-loop_NTPase"/>
</dbReference>
<comment type="caution">
    <text evidence="1">The sequence shown here is derived from an EMBL/GenBank/DDBJ whole genome shotgun (WGS) entry which is preliminary data.</text>
</comment>
<sequence>PLSKKIAIADYVIDNNGRKNDTRKQVKKIWEEMKNG</sequence>
<dbReference type="AlphaFoldDB" id="X0T857"/>
<evidence type="ECO:0000313" key="1">
    <source>
        <dbReference type="EMBL" id="GAF89683.1"/>
    </source>
</evidence>
<reference evidence="1" key="1">
    <citation type="journal article" date="2014" name="Front. Microbiol.">
        <title>High frequency of phylogenetically diverse reductive dehalogenase-homologous genes in deep subseafloor sedimentary metagenomes.</title>
        <authorList>
            <person name="Kawai M."/>
            <person name="Futagami T."/>
            <person name="Toyoda A."/>
            <person name="Takaki Y."/>
            <person name="Nishi S."/>
            <person name="Hori S."/>
            <person name="Arai W."/>
            <person name="Tsubouchi T."/>
            <person name="Morono Y."/>
            <person name="Uchiyama I."/>
            <person name="Ito T."/>
            <person name="Fujiyama A."/>
            <person name="Inagaki F."/>
            <person name="Takami H."/>
        </authorList>
    </citation>
    <scope>NUCLEOTIDE SEQUENCE</scope>
    <source>
        <strain evidence="1">Expedition CK06-06</strain>
    </source>
</reference>
<gene>
    <name evidence="1" type="ORF">S01H1_29376</name>
</gene>
<feature type="non-terminal residue" evidence="1">
    <location>
        <position position="1"/>
    </location>
</feature>
<evidence type="ECO:0008006" key="2">
    <source>
        <dbReference type="Google" id="ProtNLM"/>
    </source>
</evidence>
<organism evidence="1">
    <name type="scientific">marine sediment metagenome</name>
    <dbReference type="NCBI Taxonomy" id="412755"/>
    <lineage>
        <taxon>unclassified sequences</taxon>
        <taxon>metagenomes</taxon>
        <taxon>ecological metagenomes</taxon>
    </lineage>
</organism>
<protein>
    <recommendedName>
        <fullName evidence="2">Dephospho-CoA kinase</fullName>
    </recommendedName>
</protein>